<comment type="similarity">
    <text evidence="2">Belongs to the TMEM14 family.</text>
</comment>
<evidence type="ECO:0000256" key="4">
    <source>
        <dbReference type="ARBA" id="ARBA00022989"/>
    </source>
</evidence>
<comment type="caution">
    <text evidence="6">The sequence shown here is derived from an EMBL/GenBank/DDBJ whole genome shotgun (WGS) entry which is preliminary data.</text>
</comment>
<keyword evidence="4" id="KW-1133">Transmembrane helix</keyword>
<accession>A0A427YNN9</accession>
<name>A0A427YNN9_9TREE</name>
<dbReference type="InterPro" id="IPR005349">
    <property type="entry name" value="TMEM14"/>
</dbReference>
<dbReference type="GO" id="GO:0016020">
    <property type="term" value="C:membrane"/>
    <property type="evidence" value="ECO:0007669"/>
    <property type="project" value="UniProtKB-SubCell"/>
</dbReference>
<dbReference type="Pfam" id="PF03647">
    <property type="entry name" value="Tmemb_14"/>
    <property type="match status" value="1"/>
</dbReference>
<sequence>MSQRPIAAMSGLSLFGGIFAFTKYSSFPALFLSFGIAAASATSAMRIRDGMEWGYEGAAASSGALMAATIRRTLITRAPIPATLALISTATTGYYLKAISDYGLQH</sequence>
<evidence type="ECO:0000256" key="5">
    <source>
        <dbReference type="ARBA" id="ARBA00023136"/>
    </source>
</evidence>
<dbReference type="InterPro" id="IPR044890">
    <property type="entry name" value="TMEM14_sf"/>
</dbReference>
<evidence type="ECO:0000313" key="6">
    <source>
        <dbReference type="EMBL" id="RSH92748.1"/>
    </source>
</evidence>
<keyword evidence="3" id="KW-0812">Transmembrane</keyword>
<protein>
    <recommendedName>
        <fullName evidence="8">Transmembrane protein 14C</fullName>
    </recommendedName>
</protein>
<proteinExistence type="inferred from homology"/>
<evidence type="ECO:0000256" key="2">
    <source>
        <dbReference type="ARBA" id="ARBA00007590"/>
    </source>
</evidence>
<keyword evidence="5" id="KW-0472">Membrane</keyword>
<evidence type="ECO:0000313" key="7">
    <source>
        <dbReference type="Proteomes" id="UP000279259"/>
    </source>
</evidence>
<reference evidence="6 7" key="1">
    <citation type="submission" date="2018-11" db="EMBL/GenBank/DDBJ databases">
        <title>Genome sequence of Saitozyma podzolica DSM 27192.</title>
        <authorList>
            <person name="Aliyu H."/>
            <person name="Gorte O."/>
            <person name="Ochsenreither K."/>
        </authorList>
    </citation>
    <scope>NUCLEOTIDE SEQUENCE [LARGE SCALE GENOMIC DNA]</scope>
    <source>
        <strain evidence="6 7">DSM 27192</strain>
    </source>
</reference>
<evidence type="ECO:0000256" key="1">
    <source>
        <dbReference type="ARBA" id="ARBA00004370"/>
    </source>
</evidence>
<gene>
    <name evidence="6" type="ORF">EHS25_008194</name>
</gene>
<keyword evidence="7" id="KW-1185">Reference proteome</keyword>
<dbReference type="AlphaFoldDB" id="A0A427YNN9"/>
<dbReference type="EMBL" id="RSCD01000005">
    <property type="protein sequence ID" value="RSH92748.1"/>
    <property type="molecule type" value="Genomic_DNA"/>
</dbReference>
<evidence type="ECO:0008006" key="8">
    <source>
        <dbReference type="Google" id="ProtNLM"/>
    </source>
</evidence>
<dbReference type="Gene3D" id="1.10.10.1740">
    <property type="entry name" value="Transmembrane protein 14-like"/>
    <property type="match status" value="1"/>
</dbReference>
<dbReference type="Proteomes" id="UP000279259">
    <property type="component" value="Unassembled WGS sequence"/>
</dbReference>
<comment type="subcellular location">
    <subcellularLocation>
        <location evidence="1">Membrane</location>
    </subcellularLocation>
</comment>
<organism evidence="6 7">
    <name type="scientific">Saitozyma podzolica</name>
    <dbReference type="NCBI Taxonomy" id="1890683"/>
    <lineage>
        <taxon>Eukaryota</taxon>
        <taxon>Fungi</taxon>
        <taxon>Dikarya</taxon>
        <taxon>Basidiomycota</taxon>
        <taxon>Agaricomycotina</taxon>
        <taxon>Tremellomycetes</taxon>
        <taxon>Tremellales</taxon>
        <taxon>Trimorphomycetaceae</taxon>
        <taxon>Saitozyma</taxon>
    </lineage>
</organism>
<dbReference type="OrthoDB" id="5620at2759"/>
<evidence type="ECO:0000256" key="3">
    <source>
        <dbReference type="ARBA" id="ARBA00022692"/>
    </source>
</evidence>